<evidence type="ECO:0000259" key="4">
    <source>
        <dbReference type="SMART" id="SM00862"/>
    </source>
</evidence>
<dbReference type="SUPFAM" id="SSF52540">
    <property type="entry name" value="P-loop containing nucleoside triphosphate hydrolases"/>
    <property type="match status" value="1"/>
</dbReference>
<dbReference type="PRINTS" id="PR00364">
    <property type="entry name" value="DISEASERSIST"/>
</dbReference>
<dbReference type="Gene3D" id="3.40.50.300">
    <property type="entry name" value="P-loop containing nucleotide triphosphate hydrolases"/>
    <property type="match status" value="1"/>
</dbReference>
<evidence type="ECO:0000313" key="6">
    <source>
        <dbReference type="EMBL" id="MFI7440245.1"/>
    </source>
</evidence>
<keyword evidence="7" id="KW-1185">Reference proteome</keyword>
<feature type="domain" description="OmpR/PhoB-type" evidence="4">
    <location>
        <begin position="24"/>
        <end position="163"/>
    </location>
</feature>
<evidence type="ECO:0000256" key="1">
    <source>
        <dbReference type="ARBA" id="ARBA00005820"/>
    </source>
</evidence>
<feature type="region of interest" description="Disordered" evidence="3">
    <location>
        <begin position="85"/>
        <end position="143"/>
    </location>
</feature>
<feature type="compositionally biased region" description="Low complexity" evidence="3">
    <location>
        <begin position="345"/>
        <end position="361"/>
    </location>
</feature>
<evidence type="ECO:0000313" key="7">
    <source>
        <dbReference type="Proteomes" id="UP001612928"/>
    </source>
</evidence>
<proteinExistence type="inferred from homology"/>
<dbReference type="PANTHER" id="PTHR47691">
    <property type="entry name" value="REGULATOR-RELATED"/>
    <property type="match status" value="1"/>
</dbReference>
<dbReference type="Pfam" id="PF03704">
    <property type="entry name" value="BTAD"/>
    <property type="match status" value="1"/>
</dbReference>
<feature type="region of interest" description="Disordered" evidence="3">
    <location>
        <begin position="298"/>
        <end position="361"/>
    </location>
</feature>
<dbReference type="RefSeq" id="WP_397019937.1">
    <property type="nucleotide sequence ID" value="NZ_JBITMB010000002.1"/>
</dbReference>
<evidence type="ECO:0000256" key="3">
    <source>
        <dbReference type="SAM" id="MobiDB-lite"/>
    </source>
</evidence>
<dbReference type="SUPFAM" id="SSF48452">
    <property type="entry name" value="TPR-like"/>
    <property type="match status" value="2"/>
</dbReference>
<dbReference type="Gene3D" id="1.10.10.10">
    <property type="entry name" value="Winged helix-like DNA-binding domain superfamily/Winged helix DNA-binding domain"/>
    <property type="match status" value="1"/>
</dbReference>
<feature type="compositionally biased region" description="Pro residues" evidence="3">
    <location>
        <begin position="106"/>
        <end position="116"/>
    </location>
</feature>
<dbReference type="Pfam" id="PF25872">
    <property type="entry name" value="HTH_77"/>
    <property type="match status" value="1"/>
</dbReference>
<comment type="caution">
    <text evidence="6">The sequence shown here is derived from an EMBL/GenBank/DDBJ whole genome shotgun (WGS) entry which is preliminary data.</text>
</comment>
<feature type="compositionally biased region" description="Low complexity" evidence="3">
    <location>
        <begin position="117"/>
        <end position="141"/>
    </location>
</feature>
<dbReference type="Proteomes" id="UP001612928">
    <property type="component" value="Unassembled WGS sequence"/>
</dbReference>
<sequence length="1194" mass="126001">MRGVGTDAEAAFGILGPLEVRRHGQGVEISGQRLRALLTLLALDAGVTVPFDRLIAGVWRDRPPAGVGNALQSLVSRLRTALAKPTADPPADLSTGLSADLYTGPPVDPPAQPPAGPLADSPAHPSADPAAGPARRVVPAGEDGSREAVVRQIVVAEPTGYRLVVAAGQVDAHRFTALARDGRSALASGDARTAAEALREALALWRGPALADLGEDGVAAGDAARLDALRLAATEDRIEADLLLGRYAEVLDDLAELLAAHRLRERLHGQLMRALYGAGRRVEALAAFESARRTFRDELGADPSPRLTDLHTALLRGDPPPTPRPGRGAHTLTSPEPPGDTATEPPGDVAAGVCPAAPADPPVTVAADPPDARALRPGIPAVGEEGVPRPGWDGGATFSPRRGNLRARLTSFVGRESDVARMGELLAGHRLVTLLGPGGAGKTRLALEAAETMGDAMPDGVWMAELATATDAAGVTQSLISALDVRDGVPAAPSAATAPLDPVDRLVRTLHGKRLLIVLDNCEQVIEPAAFLADRLLAECPGVTILATSREPLGITGEITCILPPLAVPPPGAGAAEAADYPAVRLFADRAAAVRPGYRVDEDAAAVMSICRSLDGLPLAIELAAARLRSMTAGQLAARLGDRFRLLNGGSRTAQPRHRTLRSLVEWSWELLDDDERVLGRRLAAFSGGATLETLEQVFGDALDPLSRLVDKSLVGYDAGRYRMLETIRAYAAERLAESGEESAVRRAHARHFTELAEAAEPVLRTAAQLDAVAQLTAEHENLSAALRWALDNGEHETALRLVGALGWYWWLKGHRLEGAVRAREVLAATPGAPGELRAHALAVHSINAVGAALEWEESVASGQELRRLVGLVHEAHPIVAMAVPSLAMYGVAEPDDERHIDEMVRHADLWASASGLIYRALLHYAAGRVAESERDTREAFERYRRTGDRWGMGTALGTLSDVHLLRGDAEESVRVMREALRLMDELGVVEDTAYMRARLALGLNALDRRAEADSLLAEAERIVLSLGDRVGEAGVVGAWGEFARQRGDLETARRQYAQALALLDDVAAAPPQMTAAVSSSLALLAVQEGDLRRARRMAALAVRQAEDSRDAQVLGGAVIACAGLALAAGRARDAAALLGGAQTIRGTAAVIEWDHMRITADVAAALGGDTFAHHLERGRGLRRADVLALATGP</sequence>
<keyword evidence="2" id="KW-0238">DNA-binding</keyword>
<dbReference type="InterPro" id="IPR011990">
    <property type="entry name" value="TPR-like_helical_dom_sf"/>
</dbReference>
<evidence type="ECO:0000259" key="5">
    <source>
        <dbReference type="SMART" id="SM01043"/>
    </source>
</evidence>
<dbReference type="InterPro" id="IPR001867">
    <property type="entry name" value="OmpR/PhoB-type_DNA-bd"/>
</dbReference>
<protein>
    <submittedName>
        <fullName evidence="6">AfsR/SARP family transcriptional regulator</fullName>
    </submittedName>
</protein>
<dbReference type="PANTHER" id="PTHR47691:SF3">
    <property type="entry name" value="HTH-TYPE TRANSCRIPTIONAL REGULATOR RV0890C-RELATED"/>
    <property type="match status" value="1"/>
</dbReference>
<dbReference type="Gene3D" id="1.25.40.10">
    <property type="entry name" value="Tetratricopeptide repeat domain"/>
    <property type="match status" value="2"/>
</dbReference>
<dbReference type="InterPro" id="IPR005158">
    <property type="entry name" value="BTAD"/>
</dbReference>
<dbReference type="SMART" id="SM01043">
    <property type="entry name" value="BTAD"/>
    <property type="match status" value="1"/>
</dbReference>
<reference evidence="6 7" key="1">
    <citation type="submission" date="2024-10" db="EMBL/GenBank/DDBJ databases">
        <title>The Natural Products Discovery Center: Release of the First 8490 Sequenced Strains for Exploring Actinobacteria Biosynthetic Diversity.</title>
        <authorList>
            <person name="Kalkreuter E."/>
            <person name="Kautsar S.A."/>
            <person name="Yang D."/>
            <person name="Bader C.D."/>
            <person name="Teijaro C.N."/>
            <person name="Fluegel L."/>
            <person name="Davis C.M."/>
            <person name="Simpson J.R."/>
            <person name="Lauterbach L."/>
            <person name="Steele A.D."/>
            <person name="Gui C."/>
            <person name="Meng S."/>
            <person name="Li G."/>
            <person name="Viehrig K."/>
            <person name="Ye F."/>
            <person name="Su P."/>
            <person name="Kiefer A.F."/>
            <person name="Nichols A."/>
            <person name="Cepeda A.J."/>
            <person name="Yan W."/>
            <person name="Fan B."/>
            <person name="Jiang Y."/>
            <person name="Adhikari A."/>
            <person name="Zheng C.-J."/>
            <person name="Schuster L."/>
            <person name="Cowan T.M."/>
            <person name="Smanski M.J."/>
            <person name="Chevrette M.G."/>
            <person name="De Carvalho L.P.S."/>
            <person name="Shen B."/>
        </authorList>
    </citation>
    <scope>NUCLEOTIDE SEQUENCE [LARGE SCALE GENOMIC DNA]</scope>
    <source>
        <strain evidence="6 7">NPDC049503</strain>
    </source>
</reference>
<comment type="similarity">
    <text evidence="1">Belongs to the AfsR/DnrI/RedD regulatory family.</text>
</comment>
<dbReference type="CDD" id="cd15831">
    <property type="entry name" value="BTAD"/>
    <property type="match status" value="1"/>
</dbReference>
<gene>
    <name evidence="6" type="ORF">ACIBP5_09805</name>
</gene>
<dbReference type="InterPro" id="IPR058852">
    <property type="entry name" value="HTH_77"/>
</dbReference>
<dbReference type="InterPro" id="IPR036388">
    <property type="entry name" value="WH-like_DNA-bd_sf"/>
</dbReference>
<accession>A0ABW8A155</accession>
<organism evidence="6 7">
    <name type="scientific">Nonomuraea indica</name>
    <dbReference type="NCBI Taxonomy" id="1581193"/>
    <lineage>
        <taxon>Bacteria</taxon>
        <taxon>Bacillati</taxon>
        <taxon>Actinomycetota</taxon>
        <taxon>Actinomycetes</taxon>
        <taxon>Streptosporangiales</taxon>
        <taxon>Streptosporangiaceae</taxon>
        <taxon>Nonomuraea</taxon>
    </lineage>
</organism>
<dbReference type="SMART" id="SM00862">
    <property type="entry name" value="Trans_reg_C"/>
    <property type="match status" value="1"/>
</dbReference>
<dbReference type="SUPFAM" id="SSF46894">
    <property type="entry name" value="C-terminal effector domain of the bipartite response regulators"/>
    <property type="match status" value="1"/>
</dbReference>
<evidence type="ECO:0000256" key="2">
    <source>
        <dbReference type="ARBA" id="ARBA00023125"/>
    </source>
</evidence>
<feature type="domain" description="Bacterial transcriptional activator" evidence="5">
    <location>
        <begin position="170"/>
        <end position="315"/>
    </location>
</feature>
<dbReference type="InterPro" id="IPR027417">
    <property type="entry name" value="P-loop_NTPase"/>
</dbReference>
<dbReference type="EMBL" id="JBITMB010000002">
    <property type="protein sequence ID" value="MFI7440245.1"/>
    <property type="molecule type" value="Genomic_DNA"/>
</dbReference>
<name>A0ABW8A155_9ACTN</name>
<dbReference type="InterPro" id="IPR016032">
    <property type="entry name" value="Sig_transdc_resp-reg_C-effctor"/>
</dbReference>
<feature type="region of interest" description="Disordered" evidence="3">
    <location>
        <begin position="380"/>
        <end position="399"/>
    </location>
</feature>